<organism evidence="2 3">
    <name type="scientific">Haloquadratum walsbyi J07HQW2</name>
    <dbReference type="NCBI Taxonomy" id="1238425"/>
    <lineage>
        <taxon>Archaea</taxon>
        <taxon>Methanobacteriati</taxon>
        <taxon>Methanobacteriota</taxon>
        <taxon>Stenosarchaea group</taxon>
        <taxon>Halobacteria</taxon>
        <taxon>Halobacteriales</taxon>
        <taxon>Haloferacaceae</taxon>
        <taxon>Haloquadratum</taxon>
    </lineage>
</organism>
<feature type="transmembrane region" description="Helical" evidence="1">
    <location>
        <begin position="125"/>
        <end position="144"/>
    </location>
</feature>
<feature type="transmembrane region" description="Helical" evidence="1">
    <location>
        <begin position="65"/>
        <end position="85"/>
    </location>
</feature>
<protein>
    <submittedName>
        <fullName evidence="2">Uncharacterized protein</fullName>
    </submittedName>
</protein>
<name>U1NAN8_9EURY</name>
<proteinExistence type="predicted"/>
<keyword evidence="1" id="KW-0472">Membrane</keyword>
<dbReference type="RefSeq" id="WP_021053369.1">
    <property type="nucleotide sequence ID" value="NZ_KE356561.1"/>
</dbReference>
<evidence type="ECO:0000313" key="3">
    <source>
        <dbReference type="Proteomes" id="UP000030710"/>
    </source>
</evidence>
<dbReference type="Proteomes" id="UP000030710">
    <property type="component" value="Unassembled WGS sequence"/>
</dbReference>
<keyword evidence="1" id="KW-0812">Transmembrane</keyword>
<dbReference type="eggNOG" id="arCOG06332">
    <property type="taxonomic scope" value="Archaea"/>
</dbReference>
<evidence type="ECO:0000313" key="2">
    <source>
        <dbReference type="EMBL" id="ERG93875.1"/>
    </source>
</evidence>
<reference evidence="2 3" key="1">
    <citation type="journal article" date="2013" name="PLoS ONE">
        <title>Assembly-driven community genomics of a hypersaline microbial ecosystem.</title>
        <authorList>
            <person name="Podell S."/>
            <person name="Ugalde J.A."/>
            <person name="Narasingarao P."/>
            <person name="Banfield J.F."/>
            <person name="Heidelberg K.B."/>
            <person name="Allen E.E."/>
        </authorList>
    </citation>
    <scope>NUCLEOTIDE SEQUENCE [LARGE SCALE GENOMIC DNA]</scope>
    <source>
        <strain evidence="3">J07HQW2</strain>
    </source>
</reference>
<sequence>MEVLIIEMIEPSLVLYGFGTLFGILAILYFAKDVLLSLSVSVKLLIMYSFCLAMFLLGISAENSGLSATLLVIGGGGYATSSFYLIKWYNFQKMGRFIIFAVSSVIFIGFGSLFTRGAFEDIGLQFLRVIIVTQAFGILVSSIIDWREPKIEYRVSPRETISDNGEIGKIRIRNESRMFRRQFTVPSVEVTVEIEDIELMAPVKLQKNRQNMSSQTIGSGQEREIEIQIIEEAVYSELGEKDVSVPTDFQVSVASRDTDDFTSQIDDPVKLKLQ</sequence>
<evidence type="ECO:0000256" key="1">
    <source>
        <dbReference type="SAM" id="Phobius"/>
    </source>
</evidence>
<dbReference type="HOGENOM" id="CLU_1014137_0_0_2"/>
<dbReference type="AlphaFoldDB" id="U1NAN8"/>
<feature type="transmembrane region" description="Helical" evidence="1">
    <location>
        <begin position="13"/>
        <end position="31"/>
    </location>
</feature>
<gene>
    <name evidence="2" type="ORF">J07HQW2_00309</name>
</gene>
<keyword evidence="1" id="KW-1133">Transmembrane helix</keyword>
<dbReference type="EMBL" id="KE356561">
    <property type="protein sequence ID" value="ERG93875.1"/>
    <property type="molecule type" value="Genomic_DNA"/>
</dbReference>
<feature type="transmembrane region" description="Helical" evidence="1">
    <location>
        <begin position="38"/>
        <end position="59"/>
    </location>
</feature>
<feature type="transmembrane region" description="Helical" evidence="1">
    <location>
        <begin position="97"/>
        <end position="119"/>
    </location>
</feature>
<accession>U1NAN8</accession>